<keyword evidence="2" id="KW-1133">Transmembrane helix</keyword>
<reference evidence="4 5" key="1">
    <citation type="submission" date="2020-05" db="EMBL/GenBank/DDBJ databases">
        <title>Azospirillum oleiclasticum sp. nov, a nitrogen-fixing and heavy crude oil-emulsifying bacterium isolated from the crude oil of Yumen Oilfield.</title>
        <authorList>
            <person name="Wu D."/>
            <person name="Cai M."/>
            <person name="Zhang X."/>
        </authorList>
    </citation>
    <scope>NUCLEOTIDE SEQUENCE [LARGE SCALE GENOMIC DNA]</scope>
    <source>
        <strain evidence="4 5">ROY-1-1-2</strain>
    </source>
</reference>
<evidence type="ECO:0000256" key="2">
    <source>
        <dbReference type="SAM" id="Phobius"/>
    </source>
</evidence>
<dbReference type="Pfam" id="PF00498">
    <property type="entry name" value="FHA"/>
    <property type="match status" value="1"/>
</dbReference>
<evidence type="ECO:0000259" key="3">
    <source>
        <dbReference type="PROSITE" id="PS50006"/>
    </source>
</evidence>
<feature type="transmembrane region" description="Helical" evidence="2">
    <location>
        <begin position="47"/>
        <end position="70"/>
    </location>
</feature>
<evidence type="ECO:0000313" key="5">
    <source>
        <dbReference type="Proteomes" id="UP000584642"/>
    </source>
</evidence>
<sequence length="361" mass="37010">MPSAPPIAWKDPRVLSVAAAACFLVGSFLPVVTISVALLGVTQSGGITANTLVGGFHWLVLLAFLGTAGARFAAAHPYQRHADMAVLGLFVLWVVLGVSNVDNVAQVNAVFGGTQPMFRLSPGLGVPFLVAAPILLGVALARGSAAPSASDAGGLDLSGVGERVGGVVRQVMAAMPRAAAPAAPPEPASKAPAARNVDATATVVPGAERSGDDAGGRPFLTVVPADGGPARRVPLDYAETTIGRSTDCGVAVEDQKASRKHAVVRYDGTAFRISDAGSSNGTTVNGQPATDERELAFGDRIQVGTTVLTFSCAGHELRETDPAAALAAFRRMLERAPDFALAAEAAGELERHDPDRTVLMH</sequence>
<comment type="caution">
    <text evidence="4">The sequence shown here is derived from an EMBL/GenBank/DDBJ whole genome shotgun (WGS) entry which is preliminary data.</text>
</comment>
<dbReference type="InterPro" id="IPR000253">
    <property type="entry name" value="FHA_dom"/>
</dbReference>
<dbReference type="SMART" id="SM00240">
    <property type="entry name" value="FHA"/>
    <property type="match status" value="1"/>
</dbReference>
<evidence type="ECO:0000313" key="4">
    <source>
        <dbReference type="EMBL" id="NYZ19893.1"/>
    </source>
</evidence>
<feature type="transmembrane region" description="Helical" evidence="2">
    <location>
        <begin position="14"/>
        <end position="41"/>
    </location>
</feature>
<feature type="transmembrane region" description="Helical" evidence="2">
    <location>
        <begin position="82"/>
        <end position="101"/>
    </location>
</feature>
<proteinExistence type="predicted"/>
<dbReference type="SUPFAM" id="SSF49879">
    <property type="entry name" value="SMAD/FHA domain"/>
    <property type="match status" value="1"/>
</dbReference>
<keyword evidence="2" id="KW-0812">Transmembrane</keyword>
<accession>A0ABX2T9R7</accession>
<protein>
    <submittedName>
        <fullName evidence="4">FHA domain-containing protein</fullName>
    </submittedName>
</protein>
<evidence type="ECO:0000256" key="1">
    <source>
        <dbReference type="SAM" id="MobiDB-lite"/>
    </source>
</evidence>
<dbReference type="PROSITE" id="PS50006">
    <property type="entry name" value="FHA_DOMAIN"/>
    <property type="match status" value="1"/>
</dbReference>
<feature type="domain" description="FHA" evidence="3">
    <location>
        <begin position="240"/>
        <end position="289"/>
    </location>
</feature>
<gene>
    <name evidence="4" type="ORF">HND93_09225</name>
</gene>
<dbReference type="EMBL" id="JABFDB010000004">
    <property type="protein sequence ID" value="NYZ19893.1"/>
    <property type="molecule type" value="Genomic_DNA"/>
</dbReference>
<keyword evidence="5" id="KW-1185">Reference proteome</keyword>
<organism evidence="4 5">
    <name type="scientific">Azospirillum oleiclasticum</name>
    <dbReference type="NCBI Taxonomy" id="2735135"/>
    <lineage>
        <taxon>Bacteria</taxon>
        <taxon>Pseudomonadati</taxon>
        <taxon>Pseudomonadota</taxon>
        <taxon>Alphaproteobacteria</taxon>
        <taxon>Rhodospirillales</taxon>
        <taxon>Azospirillaceae</taxon>
        <taxon>Azospirillum</taxon>
    </lineage>
</organism>
<dbReference type="InterPro" id="IPR050923">
    <property type="entry name" value="Cell_Proc_Reg/RNA_Proc"/>
</dbReference>
<dbReference type="Gene3D" id="2.60.200.20">
    <property type="match status" value="1"/>
</dbReference>
<dbReference type="PANTHER" id="PTHR23308">
    <property type="entry name" value="NUCLEAR INHIBITOR OF PROTEIN PHOSPHATASE-1"/>
    <property type="match status" value="1"/>
</dbReference>
<dbReference type="Proteomes" id="UP000584642">
    <property type="component" value="Unassembled WGS sequence"/>
</dbReference>
<feature type="transmembrane region" description="Helical" evidence="2">
    <location>
        <begin position="121"/>
        <end position="141"/>
    </location>
</feature>
<name>A0ABX2T9R7_9PROT</name>
<keyword evidence="2" id="KW-0472">Membrane</keyword>
<feature type="region of interest" description="Disordered" evidence="1">
    <location>
        <begin position="206"/>
        <end position="225"/>
    </location>
</feature>
<dbReference type="InterPro" id="IPR008984">
    <property type="entry name" value="SMAD_FHA_dom_sf"/>
</dbReference>
<dbReference type="CDD" id="cd00060">
    <property type="entry name" value="FHA"/>
    <property type="match status" value="1"/>
</dbReference>
<dbReference type="RefSeq" id="WP_180281651.1">
    <property type="nucleotide sequence ID" value="NZ_JABFDB010000004.1"/>
</dbReference>